<evidence type="ECO:0000313" key="2">
    <source>
        <dbReference type="Proteomes" id="UP000693777"/>
    </source>
</evidence>
<protein>
    <recommendedName>
        <fullName evidence="3">Tail tube protein</fullName>
    </recommendedName>
</protein>
<name>A0A8E4ZE53_9CAUD</name>
<keyword evidence="2" id="KW-1185">Reference proteome</keyword>
<proteinExistence type="predicted"/>
<sequence length="147" mass="16098">MATLDTTIINKFGTMQGWNDITVNLLSRDVEGITALKYDDTVTKENVPGAGMYPVGRSKGNYEATASITLYKEEADAIKSALATGGRLQDILPFDINVQYEKADGSIVKDRIRNCEFTNDGVDVSNGDGTISIEYTLIVSHIEWNVN</sequence>
<dbReference type="Proteomes" id="UP000693777">
    <property type="component" value="Segment"/>
</dbReference>
<organism evidence="1 2">
    <name type="scientific">Winogradskyella phage Peternella_1</name>
    <dbReference type="NCBI Taxonomy" id="2745699"/>
    <lineage>
        <taxon>Viruses</taxon>
        <taxon>Duplodnaviria</taxon>
        <taxon>Heunggongvirae</taxon>
        <taxon>Uroviricota</taxon>
        <taxon>Caudoviricetes</taxon>
        <taxon>Winoviridae</taxon>
        <taxon>Peternellavirus</taxon>
        <taxon>Peternellavirus peternella</taxon>
    </lineage>
</organism>
<reference evidence="1" key="1">
    <citation type="submission" date="2020-07" db="EMBL/GenBank/DDBJ databases">
        <title>Highly diverse flavobacterial phages as mortality factor during North Sea spring blooms.</title>
        <authorList>
            <person name="Bartlau N."/>
            <person name="Wichels A."/>
            <person name="Krohne G."/>
            <person name="Adriaenssens E.M."/>
            <person name="Heins A."/>
            <person name="Fuchs B.M."/>
            <person name="Amann R."/>
            <person name="Moraru C."/>
        </authorList>
    </citation>
    <scope>NUCLEOTIDE SEQUENCE</scope>
</reference>
<dbReference type="EMBL" id="MT732475">
    <property type="protein sequence ID" value="QQV91581.1"/>
    <property type="molecule type" value="Genomic_DNA"/>
</dbReference>
<gene>
    <name evidence="1" type="ORF">Peternella1_45</name>
</gene>
<accession>A0A8E4ZE53</accession>
<evidence type="ECO:0008006" key="3">
    <source>
        <dbReference type="Google" id="ProtNLM"/>
    </source>
</evidence>
<evidence type="ECO:0000313" key="1">
    <source>
        <dbReference type="EMBL" id="QQV91581.1"/>
    </source>
</evidence>